<dbReference type="Pfam" id="PF01134">
    <property type="entry name" value="GIDA"/>
    <property type="match status" value="1"/>
</dbReference>
<reference evidence="13" key="1">
    <citation type="journal article" date="2011" name="Genome Res.">
        <title>Phylogeny-wide analysis of social amoeba genomes highlights ancient origins for complex intercellular communication.</title>
        <authorList>
            <person name="Heidel A.J."/>
            <person name="Lawal H.M."/>
            <person name="Felder M."/>
            <person name="Schilde C."/>
            <person name="Helps N.R."/>
            <person name="Tunggal B."/>
            <person name="Rivero F."/>
            <person name="John U."/>
            <person name="Schleicher M."/>
            <person name="Eichinger L."/>
            <person name="Platzer M."/>
            <person name="Noegel A.A."/>
            <person name="Schaap P."/>
            <person name="Gloeckner G."/>
        </authorList>
    </citation>
    <scope>NUCLEOTIDE SEQUENCE [LARGE SCALE GENOMIC DNA]</scope>
    <source>
        <strain evidence="13">SH3</strain>
    </source>
</reference>
<dbReference type="KEGG" id="dfa:DFA_07098"/>
<sequence>MDSSTSSSSSSSVSIELKDIYDYDVIIIGAGVVGTSMAFALGNAGKQVLVVERDMSEPDRIVGELMQPGGVKHLQMLGMGDCFQGIDASPAYGYGIFMGADKSTKLTYPKLQSTGENAIGYSFHHGKFINKLREKMSSAPNVTVVEGTVKALIEDDNQVHGVTYVTLDSETGQQVSMDKRAPLTIVCDGCFSNLRRVITPANTPSQTSTFVGLIIRGVNLPYHHHGHVFLVDPTPILMYRIGSNEIRVLVDVPGVCPSNDILRQRFREQTAPQLPETLRTAFLQALETQQLKKMPNSRLHPQESTKPGSIILGDAWNMRHPLTGAGMTVALSDVYHMSQLLGRLSAADLCNPKVMDNIIQQFKSKRQPLASTLNVLAGALYNVFSADYENLRKACMGYLSLGGEFTAGPVKLLSGLCPKPHVLAMHFFAVAFYGLVKNLFPFPTPSKIATSYKMLCQASDIVVPLLRNEKILQKLVALCSLLRLTKK</sequence>
<dbReference type="EMBL" id="GL883013">
    <property type="protein sequence ID" value="EGG19984.1"/>
    <property type="molecule type" value="Genomic_DNA"/>
</dbReference>
<evidence type="ECO:0000256" key="2">
    <source>
        <dbReference type="ARBA" id="ARBA00004370"/>
    </source>
</evidence>
<feature type="domain" description="MnmG N-terminal" evidence="10">
    <location>
        <begin position="24"/>
        <end position="165"/>
    </location>
</feature>
<keyword evidence="8" id="KW-0472">Membrane</keyword>
<dbReference type="PANTHER" id="PTHR10835">
    <property type="entry name" value="SQUALENE MONOOXYGENASE"/>
    <property type="match status" value="1"/>
</dbReference>
<evidence type="ECO:0000256" key="8">
    <source>
        <dbReference type="ARBA" id="ARBA00023136"/>
    </source>
</evidence>
<dbReference type="GO" id="GO:0016020">
    <property type="term" value="C:membrane"/>
    <property type="evidence" value="ECO:0007669"/>
    <property type="project" value="UniProtKB-SubCell"/>
</dbReference>
<dbReference type="InterPro" id="IPR036188">
    <property type="entry name" value="FAD/NAD-bd_sf"/>
</dbReference>
<dbReference type="InterPro" id="IPR040125">
    <property type="entry name" value="Squalene_monox"/>
</dbReference>
<evidence type="ECO:0000256" key="6">
    <source>
        <dbReference type="ARBA" id="ARBA00022827"/>
    </source>
</evidence>
<dbReference type="InterPro" id="IPR013698">
    <property type="entry name" value="Squalene_epoxidase"/>
</dbReference>
<dbReference type="GO" id="GO:0005783">
    <property type="term" value="C:endoplasmic reticulum"/>
    <property type="evidence" value="ECO:0007669"/>
    <property type="project" value="TreeGrafter"/>
</dbReference>
<evidence type="ECO:0000313" key="12">
    <source>
        <dbReference type="EMBL" id="EGG19984.1"/>
    </source>
</evidence>
<evidence type="ECO:0000256" key="4">
    <source>
        <dbReference type="ARBA" id="ARBA00012312"/>
    </source>
</evidence>
<dbReference type="PANTHER" id="PTHR10835:SF0">
    <property type="entry name" value="SQUALENE MONOOXYGENASE"/>
    <property type="match status" value="1"/>
</dbReference>
<evidence type="ECO:0000256" key="3">
    <source>
        <dbReference type="ARBA" id="ARBA00008802"/>
    </source>
</evidence>
<comment type="cofactor">
    <cofactor evidence="1 9">
        <name>FAD</name>
        <dbReference type="ChEBI" id="CHEBI:57692"/>
    </cofactor>
</comment>
<dbReference type="GO" id="GO:0004506">
    <property type="term" value="F:squalene monooxygenase activity"/>
    <property type="evidence" value="ECO:0007669"/>
    <property type="project" value="UniProtKB-UniRule"/>
</dbReference>
<keyword evidence="12" id="KW-0503">Monooxygenase</keyword>
<accession>F4PVH0</accession>
<dbReference type="Gene3D" id="3.50.50.60">
    <property type="entry name" value="FAD/NAD(P)-binding domain"/>
    <property type="match status" value="1"/>
</dbReference>
<dbReference type="OrthoDB" id="1678617at2759"/>
<keyword evidence="13" id="KW-1185">Reference proteome</keyword>
<evidence type="ECO:0000313" key="13">
    <source>
        <dbReference type="Proteomes" id="UP000007797"/>
    </source>
</evidence>
<dbReference type="EC" id="1.14.14.17" evidence="4 9"/>
<dbReference type="SUPFAM" id="SSF51905">
    <property type="entry name" value="FAD/NAD(P)-binding domain"/>
    <property type="match status" value="1"/>
</dbReference>
<evidence type="ECO:0000256" key="9">
    <source>
        <dbReference type="RuleBase" id="RU367121"/>
    </source>
</evidence>
<dbReference type="Proteomes" id="UP000007797">
    <property type="component" value="Unassembled WGS sequence"/>
</dbReference>
<comment type="function">
    <text evidence="9">Catalyzes the stereospecific oxidation of squalene to (S)-2,3-epoxysqualene, and is considered to be a rate-limiting enzyme in steroid biosynthesis.</text>
</comment>
<feature type="domain" description="Squalene epoxidase" evidence="11">
    <location>
        <begin position="181"/>
        <end position="444"/>
    </location>
</feature>
<dbReference type="RefSeq" id="XP_004366967.1">
    <property type="nucleotide sequence ID" value="XM_004366910.1"/>
</dbReference>
<evidence type="ECO:0000256" key="1">
    <source>
        <dbReference type="ARBA" id="ARBA00001974"/>
    </source>
</evidence>
<dbReference type="GeneID" id="14872332"/>
<dbReference type="GO" id="GO:0016126">
    <property type="term" value="P:sterol biosynthetic process"/>
    <property type="evidence" value="ECO:0007669"/>
    <property type="project" value="UniProtKB-UniRule"/>
</dbReference>
<gene>
    <name evidence="12" type="primary">sqle</name>
    <name evidence="12" type="ORF">DFA_07098</name>
</gene>
<evidence type="ECO:0000259" key="10">
    <source>
        <dbReference type="Pfam" id="PF01134"/>
    </source>
</evidence>
<comment type="similarity">
    <text evidence="3 9">Belongs to the squalene monooxygenase family.</text>
</comment>
<dbReference type="OMA" id="AKRTFYW"/>
<evidence type="ECO:0000256" key="7">
    <source>
        <dbReference type="ARBA" id="ARBA00023002"/>
    </source>
</evidence>
<evidence type="ECO:0000256" key="5">
    <source>
        <dbReference type="ARBA" id="ARBA00022630"/>
    </source>
</evidence>
<organism evidence="12 13">
    <name type="scientific">Cavenderia fasciculata</name>
    <name type="common">Slime mold</name>
    <name type="synonym">Dictyostelium fasciculatum</name>
    <dbReference type="NCBI Taxonomy" id="261658"/>
    <lineage>
        <taxon>Eukaryota</taxon>
        <taxon>Amoebozoa</taxon>
        <taxon>Evosea</taxon>
        <taxon>Eumycetozoa</taxon>
        <taxon>Dictyostelia</taxon>
        <taxon>Acytosteliales</taxon>
        <taxon>Cavenderiaceae</taxon>
        <taxon>Cavenderia</taxon>
    </lineage>
</organism>
<dbReference type="GO" id="GO:0050660">
    <property type="term" value="F:flavin adenine dinucleotide binding"/>
    <property type="evidence" value="ECO:0007669"/>
    <property type="project" value="UniProtKB-UniRule"/>
</dbReference>
<dbReference type="InterPro" id="IPR040131">
    <property type="entry name" value="MnmG_N"/>
</dbReference>
<dbReference type="Pfam" id="PF08491">
    <property type="entry name" value="SE"/>
    <property type="match status" value="1"/>
</dbReference>
<protein>
    <recommendedName>
        <fullName evidence="4 9">Squalene monooxygenase</fullName>
        <ecNumber evidence="4 9">1.14.14.17</ecNumber>
    </recommendedName>
</protein>
<keyword evidence="7 9" id="KW-0560">Oxidoreductase</keyword>
<proteinExistence type="inferred from homology"/>
<dbReference type="AlphaFoldDB" id="F4PVH0"/>
<keyword evidence="6 9" id="KW-0274">FAD</keyword>
<dbReference type="STRING" id="1054147.F4PVH0"/>
<comment type="catalytic activity">
    <reaction evidence="9">
        <text>squalene + reduced [NADPH--hemoprotein reductase] + O2 = (S)-2,3-epoxysqualene + oxidized [NADPH--hemoprotein reductase] + H2O + H(+)</text>
        <dbReference type="Rhea" id="RHEA:25282"/>
        <dbReference type="Rhea" id="RHEA-COMP:11964"/>
        <dbReference type="Rhea" id="RHEA-COMP:11965"/>
        <dbReference type="ChEBI" id="CHEBI:15377"/>
        <dbReference type="ChEBI" id="CHEBI:15378"/>
        <dbReference type="ChEBI" id="CHEBI:15379"/>
        <dbReference type="ChEBI" id="CHEBI:15440"/>
        <dbReference type="ChEBI" id="CHEBI:15441"/>
        <dbReference type="ChEBI" id="CHEBI:57618"/>
        <dbReference type="ChEBI" id="CHEBI:58210"/>
        <dbReference type="EC" id="1.14.14.17"/>
    </reaction>
</comment>
<dbReference type="UniPathway" id="UPA00767">
    <property type="reaction ID" value="UER00752"/>
</dbReference>
<comment type="subcellular location">
    <subcellularLocation>
        <location evidence="2">Membrane</location>
    </subcellularLocation>
</comment>
<dbReference type="PRINTS" id="PR00420">
    <property type="entry name" value="RNGMNOXGNASE"/>
</dbReference>
<keyword evidence="5 9" id="KW-0285">Flavoprotein</keyword>
<evidence type="ECO:0000259" key="11">
    <source>
        <dbReference type="Pfam" id="PF08491"/>
    </source>
</evidence>
<name>F4PVH0_CACFS</name>